<protein>
    <recommendedName>
        <fullName evidence="6">Glycoside hydrolase family 5 domain-containing protein</fullName>
    </recommendedName>
</protein>
<dbReference type="Gene3D" id="3.20.20.80">
    <property type="entry name" value="Glycosidases"/>
    <property type="match status" value="1"/>
</dbReference>
<evidence type="ECO:0000313" key="8">
    <source>
        <dbReference type="Proteomes" id="UP000091956"/>
    </source>
</evidence>
<dbReference type="AlphaFoldDB" id="A0A1B8GXE5"/>
<comment type="similarity">
    <text evidence="1 5">Belongs to the glycosyl hydrolase 5 (cellulase A) family.</text>
</comment>
<dbReference type="STRING" id="342668.A0A1B8GXE5"/>
<evidence type="ECO:0000256" key="1">
    <source>
        <dbReference type="ARBA" id="ARBA00005641"/>
    </source>
</evidence>
<keyword evidence="2 5" id="KW-0378">Hydrolase</keyword>
<dbReference type="FunFam" id="3.20.20.80:FF:000130">
    <property type="entry name" value="Endoglucanase C"/>
    <property type="match status" value="1"/>
</dbReference>
<evidence type="ECO:0000313" key="7">
    <source>
        <dbReference type="EMBL" id="OBU00522.1"/>
    </source>
</evidence>
<evidence type="ECO:0000256" key="5">
    <source>
        <dbReference type="RuleBase" id="RU361153"/>
    </source>
</evidence>
<dbReference type="GO" id="GO:0008422">
    <property type="term" value="F:beta-glucosidase activity"/>
    <property type="evidence" value="ECO:0007669"/>
    <property type="project" value="TreeGrafter"/>
</dbReference>
<dbReference type="Pfam" id="PF00150">
    <property type="entry name" value="Cellulase"/>
    <property type="match status" value="1"/>
</dbReference>
<accession>A0A1B8GXE5</accession>
<dbReference type="GO" id="GO:0005576">
    <property type="term" value="C:extracellular region"/>
    <property type="evidence" value="ECO:0007669"/>
    <property type="project" value="TreeGrafter"/>
</dbReference>
<sequence length="477" mass="55004">MSSGILRTQGTEVVGQDGKPVILRGAALGGWMNMENFITGYPGHESEHRAAMKKVLGQENYEFFFDKWLEYFFTDADAVFFASLGLNALRLPFNYRHFEDDMNPRVLKEEGFKHLDRVIDLCAKHGIYTILDMHTVPGGQSQDWHSDNHSSWASFWDYKDHQDRTVWLWEIIAARYKGNPWVAGYNPINEPCDPEHVRLPAFYQRLEKAIRIIDPDHILWLDGNTFAMEFVGFEPLVSGPTKLPNTAYSIHDYNSMGFPSGDAYLGTDEQKSRLEKSFRRKAEWMAKYDVPCWNGEFGPVYSIHEKDPEAAKQINEQRYNMLAEQLNIYDKHAIPWSIWLYKDIGLQGMIYTDPESKWNRTIAPSLKVKVDAQLDAWGSYPSASMESVIAPLVAELEKVNPDANDEYPTPWNVERHVRRAVLQTFLSRTLSDKFAQQFSGMGKEELEECAKSFHFDQCKKRDGLNEILRDHAKLSHA</sequence>
<reference evidence="8" key="2">
    <citation type="journal article" date="2018" name="Nat. Commun.">
        <title>Extreme sensitivity to ultraviolet light in the fungal pathogen causing white-nose syndrome of bats.</title>
        <authorList>
            <person name="Palmer J.M."/>
            <person name="Drees K.P."/>
            <person name="Foster J.T."/>
            <person name="Lindner D.L."/>
        </authorList>
    </citation>
    <scope>NUCLEOTIDE SEQUENCE [LARGE SCALE GENOMIC DNA]</scope>
    <source>
        <strain evidence="8">UAMH 10579</strain>
    </source>
</reference>
<keyword evidence="3 5" id="KW-0326">Glycosidase</keyword>
<keyword evidence="4" id="KW-0961">Cell wall biogenesis/degradation</keyword>
<dbReference type="Proteomes" id="UP000091956">
    <property type="component" value="Unassembled WGS sequence"/>
</dbReference>
<reference evidence="7 8" key="1">
    <citation type="submission" date="2016-03" db="EMBL/GenBank/DDBJ databases">
        <title>Comparative genomics of Pseudogymnoascus destructans, the fungus causing white-nose syndrome of bats.</title>
        <authorList>
            <person name="Palmer J.M."/>
            <person name="Drees K.P."/>
            <person name="Foster J.T."/>
            <person name="Lindner D.L."/>
        </authorList>
    </citation>
    <scope>NUCLEOTIDE SEQUENCE [LARGE SCALE GENOMIC DNA]</scope>
    <source>
        <strain evidence="7 8">UAMH 10579</strain>
    </source>
</reference>
<evidence type="ECO:0000256" key="4">
    <source>
        <dbReference type="ARBA" id="ARBA00023316"/>
    </source>
</evidence>
<dbReference type="InterPro" id="IPR001547">
    <property type="entry name" value="Glyco_hydro_5"/>
</dbReference>
<dbReference type="GO" id="GO:0071555">
    <property type="term" value="P:cell wall organization"/>
    <property type="evidence" value="ECO:0007669"/>
    <property type="project" value="UniProtKB-KW"/>
</dbReference>
<feature type="domain" description="Glycoside hydrolase family 5" evidence="6">
    <location>
        <begin position="64"/>
        <end position="342"/>
    </location>
</feature>
<dbReference type="GO" id="GO:0009251">
    <property type="term" value="P:glucan catabolic process"/>
    <property type="evidence" value="ECO:0007669"/>
    <property type="project" value="TreeGrafter"/>
</dbReference>
<dbReference type="InterPro" id="IPR017853">
    <property type="entry name" value="GH"/>
</dbReference>
<dbReference type="GeneID" id="28834791"/>
<dbReference type="SUPFAM" id="SSF51445">
    <property type="entry name" value="(Trans)glycosidases"/>
    <property type="match status" value="1"/>
</dbReference>
<dbReference type="EMBL" id="KV460209">
    <property type="protein sequence ID" value="OBU00522.1"/>
    <property type="molecule type" value="Genomic_DNA"/>
</dbReference>
<dbReference type="PANTHER" id="PTHR31297">
    <property type="entry name" value="GLUCAN ENDO-1,6-BETA-GLUCOSIDASE B"/>
    <property type="match status" value="1"/>
</dbReference>
<organism evidence="7 8">
    <name type="scientific">Pseudogymnoascus verrucosus</name>
    <dbReference type="NCBI Taxonomy" id="342668"/>
    <lineage>
        <taxon>Eukaryota</taxon>
        <taxon>Fungi</taxon>
        <taxon>Dikarya</taxon>
        <taxon>Ascomycota</taxon>
        <taxon>Pezizomycotina</taxon>
        <taxon>Leotiomycetes</taxon>
        <taxon>Thelebolales</taxon>
        <taxon>Thelebolaceae</taxon>
        <taxon>Pseudogymnoascus</taxon>
    </lineage>
</organism>
<evidence type="ECO:0000256" key="3">
    <source>
        <dbReference type="ARBA" id="ARBA00023295"/>
    </source>
</evidence>
<evidence type="ECO:0000256" key="2">
    <source>
        <dbReference type="ARBA" id="ARBA00022801"/>
    </source>
</evidence>
<dbReference type="InterPro" id="IPR050386">
    <property type="entry name" value="Glycosyl_hydrolase_5"/>
</dbReference>
<dbReference type="PANTHER" id="PTHR31297:SF13">
    <property type="entry name" value="PUTATIVE-RELATED"/>
    <property type="match status" value="1"/>
</dbReference>
<name>A0A1B8GXE5_9PEZI</name>
<evidence type="ECO:0000259" key="6">
    <source>
        <dbReference type="Pfam" id="PF00150"/>
    </source>
</evidence>
<proteinExistence type="inferred from homology"/>
<keyword evidence="8" id="KW-1185">Reference proteome</keyword>
<gene>
    <name evidence="7" type="ORF">VE01_01405</name>
</gene>
<dbReference type="RefSeq" id="XP_018134254.1">
    <property type="nucleotide sequence ID" value="XM_018270927.2"/>
</dbReference>
<dbReference type="OrthoDB" id="1887033at2759"/>
<dbReference type="GO" id="GO:0009986">
    <property type="term" value="C:cell surface"/>
    <property type="evidence" value="ECO:0007669"/>
    <property type="project" value="TreeGrafter"/>
</dbReference>